<feature type="non-terminal residue" evidence="2">
    <location>
        <position position="1365"/>
    </location>
</feature>
<feature type="compositionally biased region" description="Low complexity" evidence="1">
    <location>
        <begin position="614"/>
        <end position="629"/>
    </location>
</feature>
<feature type="compositionally biased region" description="Basic and acidic residues" evidence="1">
    <location>
        <begin position="1194"/>
        <end position="1212"/>
    </location>
</feature>
<feature type="region of interest" description="Disordered" evidence="1">
    <location>
        <begin position="534"/>
        <end position="592"/>
    </location>
</feature>
<feature type="region of interest" description="Disordered" evidence="1">
    <location>
        <begin position="1330"/>
        <end position="1365"/>
    </location>
</feature>
<dbReference type="RefSeq" id="XP_015665300.1">
    <property type="nucleotide sequence ID" value="XM_015797292.1"/>
</dbReference>
<feature type="compositionally biased region" description="Polar residues" evidence="1">
    <location>
        <begin position="1216"/>
        <end position="1240"/>
    </location>
</feature>
<feature type="compositionally biased region" description="Basic and acidic residues" evidence="1">
    <location>
        <begin position="1085"/>
        <end position="1094"/>
    </location>
</feature>
<feature type="region of interest" description="Disordered" evidence="1">
    <location>
        <begin position="1026"/>
        <end position="1094"/>
    </location>
</feature>
<feature type="compositionally biased region" description="Polar residues" evidence="1">
    <location>
        <begin position="916"/>
        <end position="925"/>
    </location>
</feature>
<dbReference type="Proteomes" id="UP000037923">
    <property type="component" value="Unassembled WGS sequence"/>
</dbReference>
<feature type="compositionally biased region" description="Low complexity" evidence="1">
    <location>
        <begin position="247"/>
        <end position="271"/>
    </location>
</feature>
<name>A0A0N0VI58_LEPPY</name>
<feature type="region of interest" description="Disordered" evidence="1">
    <location>
        <begin position="610"/>
        <end position="704"/>
    </location>
</feature>
<feature type="compositionally biased region" description="Polar residues" evidence="1">
    <location>
        <begin position="1026"/>
        <end position="1042"/>
    </location>
</feature>
<feature type="region of interest" description="Disordered" evidence="1">
    <location>
        <begin position="1"/>
        <end position="71"/>
    </location>
</feature>
<evidence type="ECO:0000313" key="3">
    <source>
        <dbReference type="Proteomes" id="UP000037923"/>
    </source>
</evidence>
<evidence type="ECO:0000313" key="2">
    <source>
        <dbReference type="EMBL" id="KPA86861.1"/>
    </source>
</evidence>
<proteinExistence type="predicted"/>
<sequence>MECAQPSSRPHHTAVAQYESGLVKSPRAAHAHNHSRGDVSSHRTPRRTPKVSGGSSTPASLPAAKSKEAAPVKRSLFPVTSSIPFVVGTPISFTTHSAPPTRPFVFGADPTSTRPRRVSSARRRGSGVAASATAASRFNSASILSTHTSSVVFTNLANGQPTAHPARRSRSASVIMLHQRQLQDFLSGRGSGGPLFSSVSMAQLSAAERRGSVASSNSLMLPPPIAATPQIRAFSNKTLYVRPRPPSCSSDSSSSDDWQSSRSSISSTGSDSEADEDDAAGRTPFQERKPHSRTASCSRRRRPTDSPRPFRNLQITDLDHLLLETTDKANALQAEPQSITMRLATAAADDAVVAGATPLALSAIRSNDASVDSVEADNVEDDVAGGGAVQLVGLPLTPQAAVGAAGMEIGPAAGEWNLPRVQQRILAARAQAEVFQHFTSAMEILLAVQMSLDVDYQEATTAEEDGSGGSAMTLTALQRAYYADLVGRELQHVTALWMAKLQADESCSAAPLAAGSQHHSLTVGVASRNYSIVPSRPNTRGTAVSFSRTASGGKRRARAQRRTESSSQRSARGVGRTVQRRHKQASSMRRSPFKSFRAELVAREVRRSTRFPAKSKAAATAMHSAHGATDNAGGVIAAGRDGEPVTNRIGDVHEHSSAPRTSSAFNTKAPDAKSTASPASTPTPRHSKNSKARAKRRRHRRGALLRRRTCKIDAIELEFDAQMEPPVLCDDSVLGQLPHCPFEPNYASHSRQSTVMNTSANSIEPERREVTFSSETSAVVNAAQDQRISLPYGEPQGAHATRGQAHSQGSYRRISNRAKRQMGWTPGSKPYTSTKDILSVVKDRSASYVTVPAGQNHQRNSSSSWHEQEHSSPFPMSATNNVSSGTTEAEYSGPQHSTDGRETYGSTAARTAGPADSSQFPQQPLQPYLRGNSSERAANATAAAALNTQEASTVTRTPERPSKTTRSVFMRYKANAYTSIEELALQLSEKRLLRSRALGEGGEASLPATPHHSRALFEKDLSYTSASQGDSASSQNVVLSPDSSRHLSKSSTNSNGDEEKLNYDRKAQLSAPGAATPSPTGSETPTREEKEELERALQQDLDRMHYNSQLSCIKQQQQQRPSTSFDQNSSLNPLCNLPPLNDQEDAVKPTRHASANPAVSRQPRSPPQQSKYAPTNERPPCVPRPQSLFLTPGKSKDSDEPAAQRERLKSPFRDFMTQNWPREGTDQSTAHRASSATGNARRYNSVQVDNHSWAQLNNPYSCEDRVSRSLLPLPFACSRPASSHDTAKAYHESSNPLKPSQLNYVYEYSTILDSDGSPRRRLTLRRQGVMHRYPPGSGERTLTLPTPNATREQHNALLSSQPGRK</sequence>
<organism evidence="2 3">
    <name type="scientific">Leptomonas pyrrhocoris</name>
    <name type="common">Firebug parasite</name>
    <dbReference type="NCBI Taxonomy" id="157538"/>
    <lineage>
        <taxon>Eukaryota</taxon>
        <taxon>Discoba</taxon>
        <taxon>Euglenozoa</taxon>
        <taxon>Kinetoplastea</taxon>
        <taxon>Metakinetoplastina</taxon>
        <taxon>Trypanosomatida</taxon>
        <taxon>Trypanosomatidae</taxon>
        <taxon>Leishmaniinae</taxon>
        <taxon>Leptomonas</taxon>
    </lineage>
</organism>
<feature type="region of interest" description="Disordered" evidence="1">
    <location>
        <begin position="242"/>
        <end position="313"/>
    </location>
</feature>
<protein>
    <submittedName>
        <fullName evidence="2">Uncharacterized protein</fullName>
    </submittedName>
</protein>
<dbReference type="VEuPathDB" id="TriTrypDB:LpyrH10_01_9080"/>
<feature type="region of interest" description="Disordered" evidence="1">
    <location>
        <begin position="1111"/>
        <end position="1240"/>
    </location>
</feature>
<feature type="compositionally biased region" description="Polar residues" evidence="1">
    <location>
        <begin position="1111"/>
        <end position="1127"/>
    </location>
</feature>
<dbReference type="EMBL" id="LGTL01000001">
    <property type="protein sequence ID" value="KPA86861.1"/>
    <property type="molecule type" value="Genomic_DNA"/>
</dbReference>
<evidence type="ECO:0000256" key="1">
    <source>
        <dbReference type="SAM" id="MobiDB-lite"/>
    </source>
</evidence>
<feature type="compositionally biased region" description="Polar residues" evidence="1">
    <location>
        <begin position="534"/>
        <end position="550"/>
    </location>
</feature>
<feature type="compositionally biased region" description="Polar residues" evidence="1">
    <location>
        <begin position="877"/>
        <end position="897"/>
    </location>
</feature>
<feature type="compositionally biased region" description="Basic and acidic residues" evidence="1">
    <location>
        <begin position="1057"/>
        <end position="1067"/>
    </location>
</feature>
<feature type="compositionally biased region" description="Polar residues" evidence="1">
    <location>
        <begin position="674"/>
        <end position="684"/>
    </location>
</feature>
<dbReference type="OrthoDB" id="266281at2759"/>
<feature type="region of interest" description="Disordered" evidence="1">
    <location>
        <begin position="792"/>
        <end position="835"/>
    </location>
</feature>
<keyword evidence="3" id="KW-1185">Reference proteome</keyword>
<dbReference type="GeneID" id="26901205"/>
<feature type="compositionally biased region" description="Polar residues" evidence="1">
    <location>
        <begin position="1343"/>
        <end position="1365"/>
    </location>
</feature>
<feature type="compositionally biased region" description="Low complexity" evidence="1">
    <location>
        <begin position="1128"/>
        <end position="1141"/>
    </location>
</feature>
<feature type="compositionally biased region" description="Basic residues" evidence="1">
    <location>
        <begin position="114"/>
        <end position="125"/>
    </location>
</feature>
<feature type="region of interest" description="Disordered" evidence="1">
    <location>
        <begin position="102"/>
        <end position="126"/>
    </location>
</feature>
<feature type="compositionally biased region" description="Polar residues" evidence="1">
    <location>
        <begin position="1157"/>
        <end position="1173"/>
    </location>
</feature>
<reference evidence="2 3" key="1">
    <citation type="submission" date="2015-07" db="EMBL/GenBank/DDBJ databases">
        <title>High-quality genome of monoxenous trypanosomatid Leptomonas pyrrhocoris.</title>
        <authorList>
            <person name="Flegontov P."/>
            <person name="Butenko A."/>
            <person name="Firsov S."/>
            <person name="Vlcek C."/>
            <person name="Logacheva M.D."/>
            <person name="Field M."/>
            <person name="Filatov D."/>
            <person name="Flegontova O."/>
            <person name="Gerasimov E."/>
            <person name="Jackson A.P."/>
            <person name="Kelly S."/>
            <person name="Opperdoes F."/>
            <person name="O'Reilly A."/>
            <person name="Votypka J."/>
            <person name="Yurchenko V."/>
            <person name="Lukes J."/>
        </authorList>
    </citation>
    <scope>NUCLEOTIDE SEQUENCE [LARGE SCALE GENOMIC DNA]</scope>
    <source>
        <strain evidence="2">H10</strain>
    </source>
</reference>
<dbReference type="OMA" id="SSSWHEQ"/>
<comment type="caution">
    <text evidence="2">The sequence shown here is derived from an EMBL/GenBank/DDBJ whole genome shotgun (WGS) entry which is preliminary data.</text>
</comment>
<accession>A0A0N0VI58</accession>
<feature type="region of interest" description="Disordered" evidence="1">
    <location>
        <begin position="852"/>
        <end position="966"/>
    </location>
</feature>
<gene>
    <name evidence="2" type="ORF">ABB37_00908</name>
</gene>
<feature type="compositionally biased region" description="Basic residues" evidence="1">
    <location>
        <begin position="685"/>
        <end position="704"/>
    </location>
</feature>
<feature type="compositionally biased region" description="Low complexity" evidence="1">
    <location>
        <begin position="932"/>
        <end position="953"/>
    </location>
</feature>